<evidence type="ECO:0000313" key="3">
    <source>
        <dbReference type="Proteomes" id="UP001209570"/>
    </source>
</evidence>
<accession>A0AAD5Q397</accession>
<feature type="compositionally biased region" description="Basic residues" evidence="1">
    <location>
        <begin position="49"/>
        <end position="59"/>
    </location>
</feature>
<sequence>MPWETGSAVSGAPGKRNVGVLEVKMKQRLQHDARAVAIGAVHRQSPDKKKARKVHRLPALRRDGADDPRPPSFELERERVMNAVELPSPTRSVIERHVEHAKHIHERELAQLPPIAGAFKKRTGRHATGAGAGAGGHAVTLFPQAYQRGELPIMIESKAGGNTIRWTQDIKLLDFSKYFPLFIEGIREPGYPFSFLAREGTFQLLAFGQQHPERVLDCLQRVVIALRSILETRDPRYLRDALQVLQLLTQTPGVGPALVPFYRQLLPVINAFKSKRRNLGDDMDFLQHKVRDLGELILETLELLEATGGPDAFVNIKYMVPTYEGARIAELVVIDRSVMLVDKRREVLRLYREILRTTRQFQWSNESGEQWWRPVLSCAIADSETISKMLIIGWRCLEEVQEKMATKHSELRQAQQQQQPPPSEP</sequence>
<comment type="caution">
    <text evidence="2">The sequence shown here is derived from an EMBL/GenBank/DDBJ whole genome shotgun (WGS) entry which is preliminary data.</text>
</comment>
<feature type="compositionally biased region" description="Basic and acidic residues" evidence="1">
    <location>
        <begin position="60"/>
        <end position="72"/>
    </location>
</feature>
<dbReference type="GO" id="GO:0030544">
    <property type="term" value="F:Hsp70 protein binding"/>
    <property type="evidence" value="ECO:0007669"/>
    <property type="project" value="TreeGrafter"/>
</dbReference>
<gene>
    <name evidence="2" type="ORF">P43SY_008100</name>
</gene>
<keyword evidence="3" id="KW-1185">Reference proteome</keyword>
<reference evidence="2" key="1">
    <citation type="submission" date="2021-12" db="EMBL/GenBank/DDBJ databases">
        <title>Prjna785345.</title>
        <authorList>
            <person name="Rujirawat T."/>
            <person name="Krajaejun T."/>
        </authorList>
    </citation>
    <scope>NUCLEOTIDE SEQUENCE</scope>
    <source>
        <strain evidence="2">Pi057C3</strain>
    </source>
</reference>
<dbReference type="GO" id="GO:0051879">
    <property type="term" value="F:Hsp90 protein binding"/>
    <property type="evidence" value="ECO:0007669"/>
    <property type="project" value="TreeGrafter"/>
</dbReference>
<evidence type="ECO:0000256" key="1">
    <source>
        <dbReference type="SAM" id="MobiDB-lite"/>
    </source>
</evidence>
<dbReference type="PANTHER" id="PTHR21207:SF2">
    <property type="entry name" value="PARKIN COREGULATED GENE PROTEIN"/>
    <property type="match status" value="1"/>
</dbReference>
<dbReference type="AlphaFoldDB" id="A0AAD5Q397"/>
<evidence type="ECO:0000313" key="2">
    <source>
        <dbReference type="EMBL" id="KAJ0394521.1"/>
    </source>
</evidence>
<dbReference type="Proteomes" id="UP001209570">
    <property type="component" value="Unassembled WGS sequence"/>
</dbReference>
<protein>
    <submittedName>
        <fullName evidence="2">Uncharacterized protein</fullName>
    </submittedName>
</protein>
<feature type="region of interest" description="Disordered" evidence="1">
    <location>
        <begin position="41"/>
        <end position="72"/>
    </location>
</feature>
<dbReference type="Pfam" id="PF10274">
    <property type="entry name" value="ParcG"/>
    <property type="match status" value="1"/>
</dbReference>
<proteinExistence type="predicted"/>
<dbReference type="PANTHER" id="PTHR21207">
    <property type="entry name" value="PARKIN COREGULATED GENE PROTEIN PARK2 COREGULATED"/>
    <property type="match status" value="1"/>
</dbReference>
<organism evidence="2 3">
    <name type="scientific">Pythium insidiosum</name>
    <name type="common">Pythiosis disease agent</name>
    <dbReference type="NCBI Taxonomy" id="114742"/>
    <lineage>
        <taxon>Eukaryota</taxon>
        <taxon>Sar</taxon>
        <taxon>Stramenopiles</taxon>
        <taxon>Oomycota</taxon>
        <taxon>Peronosporomycetes</taxon>
        <taxon>Pythiales</taxon>
        <taxon>Pythiaceae</taxon>
        <taxon>Pythium</taxon>
    </lineage>
</organism>
<name>A0AAD5Q397_PYTIN</name>
<dbReference type="EMBL" id="JAKCXM010000405">
    <property type="protein sequence ID" value="KAJ0394521.1"/>
    <property type="molecule type" value="Genomic_DNA"/>
</dbReference>
<dbReference type="InterPro" id="IPR019399">
    <property type="entry name" value="Parkin_co-regulated_protein"/>
</dbReference>